<feature type="compositionally biased region" description="Polar residues" evidence="1">
    <location>
        <begin position="196"/>
        <end position="210"/>
    </location>
</feature>
<reference evidence="4" key="1">
    <citation type="submission" date="2016-06" db="UniProtKB">
        <authorList>
            <consortium name="WormBaseParasite"/>
        </authorList>
    </citation>
    <scope>IDENTIFICATION</scope>
</reference>
<feature type="compositionally biased region" description="Low complexity" evidence="1">
    <location>
        <begin position="28"/>
        <end position="37"/>
    </location>
</feature>
<feature type="region of interest" description="Disordered" evidence="1">
    <location>
        <begin position="1"/>
        <end position="102"/>
    </location>
</feature>
<proteinExistence type="predicted"/>
<reference evidence="2 3" key="2">
    <citation type="submission" date="2018-11" db="EMBL/GenBank/DDBJ databases">
        <authorList>
            <consortium name="Pathogen Informatics"/>
        </authorList>
    </citation>
    <scope>NUCLEOTIDE SEQUENCE [LARGE SCALE GENOMIC DNA]</scope>
</reference>
<gene>
    <name evidence="2" type="ORF">SBAD_LOCUS10203</name>
</gene>
<name>A0A183J2V5_9BILA</name>
<organism evidence="4">
    <name type="scientific">Soboliphyme baturini</name>
    <dbReference type="NCBI Taxonomy" id="241478"/>
    <lineage>
        <taxon>Eukaryota</taxon>
        <taxon>Metazoa</taxon>
        <taxon>Ecdysozoa</taxon>
        <taxon>Nematoda</taxon>
        <taxon>Enoplea</taxon>
        <taxon>Dorylaimia</taxon>
        <taxon>Dioctophymatida</taxon>
        <taxon>Dioctophymatoidea</taxon>
        <taxon>Soboliphymatidae</taxon>
        <taxon>Soboliphyme</taxon>
    </lineage>
</organism>
<dbReference type="WBParaSite" id="SBAD_0001056701-mRNA-1">
    <property type="protein sequence ID" value="SBAD_0001056701-mRNA-1"/>
    <property type="gene ID" value="SBAD_0001056701"/>
</dbReference>
<feature type="region of interest" description="Disordered" evidence="1">
    <location>
        <begin position="115"/>
        <end position="324"/>
    </location>
</feature>
<keyword evidence="3" id="KW-1185">Reference proteome</keyword>
<evidence type="ECO:0000256" key="1">
    <source>
        <dbReference type="SAM" id="MobiDB-lite"/>
    </source>
</evidence>
<evidence type="ECO:0000313" key="4">
    <source>
        <dbReference type="WBParaSite" id="SBAD_0001056701-mRNA-1"/>
    </source>
</evidence>
<feature type="compositionally biased region" description="Acidic residues" evidence="1">
    <location>
        <begin position="305"/>
        <end position="318"/>
    </location>
</feature>
<evidence type="ECO:0000313" key="3">
    <source>
        <dbReference type="Proteomes" id="UP000270296"/>
    </source>
</evidence>
<dbReference type="Proteomes" id="UP000270296">
    <property type="component" value="Unassembled WGS sequence"/>
</dbReference>
<evidence type="ECO:0000313" key="2">
    <source>
        <dbReference type="EMBL" id="VDP29844.1"/>
    </source>
</evidence>
<dbReference type="EMBL" id="UZAM01013759">
    <property type="protein sequence ID" value="VDP29844.1"/>
    <property type="molecule type" value="Genomic_DNA"/>
</dbReference>
<protein>
    <submittedName>
        <fullName evidence="4">Dentin sialophosphoprotein-like</fullName>
    </submittedName>
</protein>
<feature type="compositionally biased region" description="Polar residues" evidence="1">
    <location>
        <begin position="115"/>
        <end position="126"/>
    </location>
</feature>
<sequence>MNPRKNLIETSKSCDKPANDEFNDSMPSASQSAARQISSDEESELDGFPPVQTFSNDNKSSSSDNTLKNAVNRIVVSKSSMKSYPENDQLIHHTYPSSSDKAMNVRDFDSLKMKLSSTGSSASDSNWDPEDKPSKTVSAYDSDESDIEPVTQGTTCSDRHQSHAPSVVLDDDFEIAGPSHAVGYHSDDDSGPALSPLNSPASTGSQSNEPPENVSEDETPPCSMAATAESEDKGLILVNDDPLSCSRGSDGASSTGPILNNIDDSLAEEIQSTRTPHAKNDQLVSENDEEENKKEAGDLIADIFGETDDGLESDSSDDSEVRSK</sequence>
<accession>A0A183J2V5</accession>
<dbReference type="AlphaFoldDB" id="A0A183J2V5"/>
<feature type="compositionally biased region" description="Low complexity" evidence="1">
    <location>
        <begin position="55"/>
        <end position="65"/>
    </location>
</feature>